<keyword evidence="1 2" id="KW-0238">DNA-binding</keyword>
<evidence type="ECO:0000256" key="2">
    <source>
        <dbReference type="PROSITE-ProRule" id="PRU01248"/>
    </source>
</evidence>
<dbReference type="PROSITE" id="PS51900">
    <property type="entry name" value="CB"/>
    <property type="match status" value="1"/>
</dbReference>
<evidence type="ECO:0000256" key="1">
    <source>
        <dbReference type="ARBA" id="ARBA00023125"/>
    </source>
</evidence>
<dbReference type="Proteomes" id="UP001527052">
    <property type="component" value="Unassembled WGS sequence"/>
</dbReference>
<evidence type="ECO:0000259" key="3">
    <source>
        <dbReference type="PROSITE" id="PS51900"/>
    </source>
</evidence>
<dbReference type="EMBL" id="JAMDLZ010000001">
    <property type="protein sequence ID" value="MCY9545354.1"/>
    <property type="molecule type" value="Genomic_DNA"/>
</dbReference>
<organism evidence="4 5">
    <name type="scientific">Lysinibacillus xylanilyticus</name>
    <dbReference type="NCBI Taxonomy" id="582475"/>
    <lineage>
        <taxon>Bacteria</taxon>
        <taxon>Bacillati</taxon>
        <taxon>Bacillota</taxon>
        <taxon>Bacilli</taxon>
        <taxon>Bacillales</taxon>
        <taxon>Bacillaceae</taxon>
        <taxon>Lysinibacillus</taxon>
    </lineage>
</organism>
<accession>A0ABT4EI70</accession>
<evidence type="ECO:0000313" key="5">
    <source>
        <dbReference type="Proteomes" id="UP001527052"/>
    </source>
</evidence>
<dbReference type="Gene3D" id="1.10.150.130">
    <property type="match status" value="1"/>
</dbReference>
<evidence type="ECO:0000313" key="4">
    <source>
        <dbReference type="EMBL" id="MCY9545354.1"/>
    </source>
</evidence>
<protein>
    <recommendedName>
        <fullName evidence="3">Core-binding (CB) domain-containing protein</fullName>
    </recommendedName>
</protein>
<dbReference type="InterPro" id="IPR044068">
    <property type="entry name" value="CB"/>
</dbReference>
<keyword evidence="5" id="KW-1185">Reference proteome</keyword>
<sequence length="86" mass="9872">MSKRLNFSQGIDDVKNVRAELLQAYIRSIEERGKFEVSADETPVNYPERRSDFGKPVSKTTIANYVRNIKAFYSHLFSEQLSSAII</sequence>
<dbReference type="RefSeq" id="WP_268635621.1">
    <property type="nucleotide sequence ID" value="NZ_JAMDLZ010000001.1"/>
</dbReference>
<dbReference type="InterPro" id="IPR010998">
    <property type="entry name" value="Integrase_recombinase_N"/>
</dbReference>
<proteinExistence type="predicted"/>
<gene>
    <name evidence="4" type="ORF">M5W82_00145</name>
</gene>
<comment type="caution">
    <text evidence="4">The sequence shown here is derived from an EMBL/GenBank/DDBJ whole genome shotgun (WGS) entry which is preliminary data.</text>
</comment>
<feature type="domain" description="Core-binding (CB)" evidence="3">
    <location>
        <begin position="1"/>
        <end position="77"/>
    </location>
</feature>
<reference evidence="4 5" key="1">
    <citation type="submission" date="2022-05" db="EMBL/GenBank/DDBJ databases">
        <title>Genome Sequencing of Bee-Associated Microbes.</title>
        <authorList>
            <person name="Dunlap C."/>
        </authorList>
    </citation>
    <scope>NUCLEOTIDE SEQUENCE [LARGE SCALE GENOMIC DNA]</scope>
    <source>
        <strain evidence="4 5">NRRL BD-083</strain>
    </source>
</reference>
<name>A0ABT4EI70_9BACI</name>